<keyword evidence="2" id="KW-1185">Reference proteome</keyword>
<organism evidence="1 2">
    <name type="scientific">Gymnopus androsaceus JB14</name>
    <dbReference type="NCBI Taxonomy" id="1447944"/>
    <lineage>
        <taxon>Eukaryota</taxon>
        <taxon>Fungi</taxon>
        <taxon>Dikarya</taxon>
        <taxon>Basidiomycota</taxon>
        <taxon>Agaricomycotina</taxon>
        <taxon>Agaricomycetes</taxon>
        <taxon>Agaricomycetidae</taxon>
        <taxon>Agaricales</taxon>
        <taxon>Marasmiineae</taxon>
        <taxon>Omphalotaceae</taxon>
        <taxon>Gymnopus</taxon>
    </lineage>
</organism>
<dbReference type="Proteomes" id="UP000799118">
    <property type="component" value="Unassembled WGS sequence"/>
</dbReference>
<accession>A0A6A4HGT9</accession>
<dbReference type="SUPFAM" id="SSF53098">
    <property type="entry name" value="Ribonuclease H-like"/>
    <property type="match status" value="1"/>
</dbReference>
<dbReference type="InterPro" id="IPR012337">
    <property type="entry name" value="RNaseH-like_sf"/>
</dbReference>
<evidence type="ECO:0000313" key="2">
    <source>
        <dbReference type="Proteomes" id="UP000799118"/>
    </source>
</evidence>
<protein>
    <submittedName>
        <fullName evidence="1">Uncharacterized protein</fullName>
    </submittedName>
</protein>
<dbReference type="OrthoDB" id="3252425at2759"/>
<dbReference type="EMBL" id="ML769501">
    <property type="protein sequence ID" value="KAE9397186.1"/>
    <property type="molecule type" value="Genomic_DNA"/>
</dbReference>
<gene>
    <name evidence="1" type="ORF">BT96DRAFT_1037005</name>
</gene>
<reference evidence="1" key="1">
    <citation type="journal article" date="2019" name="Environ. Microbiol.">
        <title>Fungal ecological strategies reflected in gene transcription - a case study of two litter decomposers.</title>
        <authorList>
            <person name="Barbi F."/>
            <person name="Kohler A."/>
            <person name="Barry K."/>
            <person name="Baskaran P."/>
            <person name="Daum C."/>
            <person name="Fauchery L."/>
            <person name="Ihrmark K."/>
            <person name="Kuo A."/>
            <person name="LaButti K."/>
            <person name="Lipzen A."/>
            <person name="Morin E."/>
            <person name="Grigoriev I.V."/>
            <person name="Henrissat B."/>
            <person name="Lindahl B."/>
            <person name="Martin F."/>
        </authorList>
    </citation>
    <scope>NUCLEOTIDE SEQUENCE</scope>
    <source>
        <strain evidence="1">JB14</strain>
    </source>
</reference>
<sequence>MLRQMLFDRFILARMIQMLSQMCLEIVSFLCTEFKDCVLPHDAATCWNSTYDMLAAFVEMKDPVLTFLDCSSNGMLDYLLSNEEWEVIEGLVCALKILKDATTFLSLNTPNVAAAIPLWMLLMKHL</sequence>
<name>A0A6A4HGT9_9AGAR</name>
<evidence type="ECO:0000313" key="1">
    <source>
        <dbReference type="EMBL" id="KAE9397186.1"/>
    </source>
</evidence>
<dbReference type="AlphaFoldDB" id="A0A6A4HGT9"/>
<proteinExistence type="predicted"/>